<evidence type="ECO:0000313" key="11">
    <source>
        <dbReference type="Proteomes" id="UP000253314"/>
    </source>
</evidence>
<comment type="caution">
    <text evidence="10">The sequence shown here is derived from an EMBL/GenBank/DDBJ whole genome shotgun (WGS) entry which is preliminary data.</text>
</comment>
<evidence type="ECO:0000256" key="2">
    <source>
        <dbReference type="ARBA" id="ARBA00005417"/>
    </source>
</evidence>
<keyword evidence="6 10" id="KW-0067">ATP-binding</keyword>
<feature type="domain" description="ABC transporter" evidence="9">
    <location>
        <begin position="262"/>
        <end position="490"/>
    </location>
</feature>
<dbReference type="InterPro" id="IPR017871">
    <property type="entry name" value="ABC_transporter-like_CS"/>
</dbReference>
<dbReference type="SUPFAM" id="SSF52540">
    <property type="entry name" value="P-loop containing nucleoside triphosphate hydrolases"/>
    <property type="match status" value="2"/>
</dbReference>
<dbReference type="OrthoDB" id="501320at2"/>
<comment type="subcellular location">
    <subcellularLocation>
        <location evidence="1">Cell membrane</location>
        <topology evidence="1">Peripheral membrane protein</topology>
    </subcellularLocation>
</comment>
<dbReference type="GO" id="GO:0043190">
    <property type="term" value="C:ATP-binding cassette (ABC) transporter complex"/>
    <property type="evidence" value="ECO:0007669"/>
    <property type="project" value="TreeGrafter"/>
</dbReference>
<reference evidence="10 11" key="1">
    <citation type="submission" date="2018-07" db="EMBL/GenBank/DDBJ databases">
        <title>Lottiidibacillus patelloidae gen. nov., sp. nov., isolated from the intestinal tract of a marine limpet and the reclassification of B. taeanensis BH030017T, B. algicola KMM 3737T and B. hwajinpoensis SW-72T as genus Lottiidibacillus.</title>
        <authorList>
            <person name="Liu R."/>
            <person name="Huang Z."/>
        </authorList>
    </citation>
    <scope>NUCLEOTIDE SEQUENCE [LARGE SCALE GENOMIC DNA]</scope>
    <source>
        <strain evidence="10 11">BH030017</strain>
    </source>
</reference>
<evidence type="ECO:0000256" key="4">
    <source>
        <dbReference type="ARBA" id="ARBA00022475"/>
    </source>
</evidence>
<dbReference type="SMART" id="SM00382">
    <property type="entry name" value="AAA"/>
    <property type="match status" value="2"/>
</dbReference>
<comment type="similarity">
    <text evidence="2">Belongs to the ABC transporter superfamily.</text>
</comment>
<dbReference type="RefSeq" id="WP_113806515.1">
    <property type="nucleotide sequence ID" value="NZ_QOCW01000013.1"/>
</dbReference>
<evidence type="ECO:0000313" key="10">
    <source>
        <dbReference type="EMBL" id="RBW69083.1"/>
    </source>
</evidence>
<proteinExistence type="inferred from homology"/>
<dbReference type="PROSITE" id="PS00211">
    <property type="entry name" value="ABC_TRANSPORTER_1"/>
    <property type="match status" value="1"/>
</dbReference>
<keyword evidence="8" id="KW-0472">Membrane</keyword>
<dbReference type="PANTHER" id="PTHR43553">
    <property type="entry name" value="HEAVY METAL TRANSPORTER"/>
    <property type="match status" value="1"/>
</dbReference>
<dbReference type="GO" id="GO:0005524">
    <property type="term" value="F:ATP binding"/>
    <property type="evidence" value="ECO:0007669"/>
    <property type="project" value="UniProtKB-KW"/>
</dbReference>
<evidence type="ECO:0000256" key="1">
    <source>
        <dbReference type="ARBA" id="ARBA00004202"/>
    </source>
</evidence>
<feature type="domain" description="ABC transporter" evidence="9">
    <location>
        <begin position="2"/>
        <end position="233"/>
    </location>
</feature>
<protein>
    <submittedName>
        <fullName evidence="10">ABC transporter ATP-binding protein</fullName>
    </submittedName>
</protein>
<keyword evidence="5" id="KW-0547">Nucleotide-binding</keyword>
<evidence type="ECO:0000256" key="3">
    <source>
        <dbReference type="ARBA" id="ARBA00022448"/>
    </source>
</evidence>
<keyword evidence="11" id="KW-1185">Reference proteome</keyword>
<dbReference type="EMBL" id="QOCW01000013">
    <property type="protein sequence ID" value="RBW69083.1"/>
    <property type="molecule type" value="Genomic_DNA"/>
</dbReference>
<dbReference type="InterPro" id="IPR050095">
    <property type="entry name" value="ECF_ABC_transporter_ATP-bd"/>
</dbReference>
<evidence type="ECO:0000256" key="5">
    <source>
        <dbReference type="ARBA" id="ARBA00022741"/>
    </source>
</evidence>
<dbReference type="GO" id="GO:0016887">
    <property type="term" value="F:ATP hydrolysis activity"/>
    <property type="evidence" value="ECO:0007669"/>
    <property type="project" value="InterPro"/>
</dbReference>
<dbReference type="GO" id="GO:0042626">
    <property type="term" value="F:ATPase-coupled transmembrane transporter activity"/>
    <property type="evidence" value="ECO:0007669"/>
    <property type="project" value="TreeGrafter"/>
</dbReference>
<evidence type="ECO:0000256" key="8">
    <source>
        <dbReference type="ARBA" id="ARBA00023136"/>
    </source>
</evidence>
<dbReference type="InterPro" id="IPR027417">
    <property type="entry name" value="P-loop_NTPase"/>
</dbReference>
<evidence type="ECO:0000256" key="7">
    <source>
        <dbReference type="ARBA" id="ARBA00022967"/>
    </source>
</evidence>
<dbReference type="InterPro" id="IPR003439">
    <property type="entry name" value="ABC_transporter-like_ATP-bd"/>
</dbReference>
<dbReference type="CDD" id="cd03225">
    <property type="entry name" value="ABC_cobalt_CbiO_domain1"/>
    <property type="match status" value="2"/>
</dbReference>
<accession>A0A366XY61</accession>
<dbReference type="AlphaFoldDB" id="A0A366XY61"/>
<dbReference type="InterPro" id="IPR003593">
    <property type="entry name" value="AAA+_ATPase"/>
</dbReference>
<dbReference type="InterPro" id="IPR015856">
    <property type="entry name" value="ABC_transpr_CbiO/EcfA_su"/>
</dbReference>
<name>A0A366XY61_9BACI</name>
<evidence type="ECO:0000256" key="6">
    <source>
        <dbReference type="ARBA" id="ARBA00022840"/>
    </source>
</evidence>
<dbReference type="Pfam" id="PF00005">
    <property type="entry name" value="ABC_tran"/>
    <property type="match status" value="2"/>
</dbReference>
<keyword evidence="3" id="KW-0813">Transport</keyword>
<dbReference type="PANTHER" id="PTHR43553:SF24">
    <property type="entry name" value="ENERGY-COUPLING FACTOR TRANSPORTER ATP-BINDING PROTEIN ECFA1"/>
    <property type="match status" value="1"/>
</dbReference>
<evidence type="ECO:0000259" key="9">
    <source>
        <dbReference type="PROSITE" id="PS50893"/>
    </source>
</evidence>
<organism evidence="10 11">
    <name type="scientific">Bacillus taeanensis</name>
    <dbReference type="NCBI Taxonomy" id="273032"/>
    <lineage>
        <taxon>Bacteria</taxon>
        <taxon>Bacillati</taxon>
        <taxon>Bacillota</taxon>
        <taxon>Bacilli</taxon>
        <taxon>Bacillales</taxon>
        <taxon>Bacillaceae</taxon>
        <taxon>Bacillus</taxon>
    </lineage>
</organism>
<sequence length="490" mass="55824">MTKIASVEKLRLKFPGGESLLFKDLSSSFHKGEKVLFLGPSGCGKSTLLQVLTGLIPNSIEVPMKAEEIQIPDSWGYVFQDPDTQFCMPFVDEEIAFVLENLQVPRSEMKERIHYHLQEVGLKLEDIHTNIQTLSGGMKQRLAIASVMALNPDVLFLDEPTAMLDPEGTEQIWETIKRVGEDKTLLIVEHKLEHVIDIIERIVLFNENGEIIADGDKETVLSEHKQALIEQGIWYPGVWEDYLKRTNKQLPSVESSSQEPLLIVEDFKGYRWKETKIEVPKAEVTAGEWIAVIGENGAGKSTLLHAFMQFIKTTGIYQLEGQPVEKIKKLTNYLTFVFQNPEFQFVTNSVYEEIAYALRLDKVTEQEIDQKVTKLLHTFNLTKQKEQHPYLLSMGQKRRLSVAAAIVKEQKIILLDEPTFGQDAKNTFAMLELIEHWRRQGTTIIMVTHSPEITEHFVTRIWTVEDGRLVSDQTPAKYGSQRTEVVLSAT</sequence>
<dbReference type="Proteomes" id="UP000253314">
    <property type="component" value="Unassembled WGS sequence"/>
</dbReference>
<dbReference type="PROSITE" id="PS50893">
    <property type="entry name" value="ABC_TRANSPORTER_2"/>
    <property type="match status" value="2"/>
</dbReference>
<gene>
    <name evidence="10" type="ORF">DS031_13065</name>
</gene>
<dbReference type="Gene3D" id="3.40.50.300">
    <property type="entry name" value="P-loop containing nucleotide triphosphate hydrolases"/>
    <property type="match status" value="2"/>
</dbReference>
<keyword evidence="7" id="KW-1278">Translocase</keyword>
<keyword evidence="4" id="KW-1003">Cell membrane</keyword>